<dbReference type="Proteomes" id="UP000184327">
    <property type="component" value="Unassembled WGS sequence"/>
</dbReference>
<keyword evidence="3" id="KW-1185">Reference proteome</keyword>
<dbReference type="InterPro" id="IPR012373">
    <property type="entry name" value="Ferrdict_sens_TM"/>
</dbReference>
<sequence>MPTRPSPEDADTSYQELAYWFLRRQNLLQWSPQDEHAFQQWLTANPANRDAYIQWELDWQLMDQMPTDAMARLRAQVASDRAIANAAVGETAALLESETPTAPAMLGLTARRNFFRRTLHTMVAGSVLASVGWLGWSVWQVQPLYEQHFQTQRGQSQTTELPDGSILELDTHTKLQATFYRDRREILLHKGQVFFAVGKDVKRPFLITADDVRITVTGTRFTVRYTPGLQGLEAVTVAVEEGSVRVHKGVRNAQGEWMEQMDGATYQLQAGEKIAIGPGMVAPEVATVAVGEFSDWRQQRISFRNAPLQQALLELGRYADTGIISMDPGAAQLRLSGTFNPHEPEAVRRLLTGALPVRLHSQGAGQYHLALR</sequence>
<dbReference type="RefSeq" id="WP_073356230.1">
    <property type="nucleotide sequence ID" value="NZ_FQUZ01000017.1"/>
</dbReference>
<name>A0A1M5AEU0_9BURK</name>
<evidence type="ECO:0000313" key="3">
    <source>
        <dbReference type="Proteomes" id="UP000184327"/>
    </source>
</evidence>
<dbReference type="Gene3D" id="2.60.120.1440">
    <property type="match status" value="1"/>
</dbReference>
<evidence type="ECO:0000259" key="1">
    <source>
        <dbReference type="Pfam" id="PF04773"/>
    </source>
</evidence>
<dbReference type="Gene3D" id="3.55.50.30">
    <property type="match status" value="1"/>
</dbReference>
<dbReference type="PANTHER" id="PTHR30273">
    <property type="entry name" value="PERIPLASMIC SIGNAL SENSOR AND SIGMA FACTOR ACTIVATOR FECR-RELATED"/>
    <property type="match status" value="1"/>
</dbReference>
<dbReference type="Pfam" id="PF04773">
    <property type="entry name" value="FecR"/>
    <property type="match status" value="1"/>
</dbReference>
<gene>
    <name evidence="2" type="ORF">SAMN02745117_01666</name>
</gene>
<dbReference type="STRING" id="1122156.SAMN02745117_01666"/>
<organism evidence="2 3">
    <name type="scientific">Lampropedia hyalina DSM 16112</name>
    <dbReference type="NCBI Taxonomy" id="1122156"/>
    <lineage>
        <taxon>Bacteria</taxon>
        <taxon>Pseudomonadati</taxon>
        <taxon>Pseudomonadota</taxon>
        <taxon>Betaproteobacteria</taxon>
        <taxon>Burkholderiales</taxon>
        <taxon>Comamonadaceae</taxon>
        <taxon>Lampropedia</taxon>
    </lineage>
</organism>
<dbReference type="InterPro" id="IPR006860">
    <property type="entry name" value="FecR"/>
</dbReference>
<dbReference type="PANTHER" id="PTHR30273:SF2">
    <property type="entry name" value="PROTEIN FECR"/>
    <property type="match status" value="1"/>
</dbReference>
<reference evidence="2 3" key="1">
    <citation type="submission" date="2016-11" db="EMBL/GenBank/DDBJ databases">
        <authorList>
            <person name="Jaros S."/>
            <person name="Januszkiewicz K."/>
            <person name="Wedrychowicz H."/>
        </authorList>
    </citation>
    <scope>NUCLEOTIDE SEQUENCE [LARGE SCALE GENOMIC DNA]</scope>
    <source>
        <strain evidence="2 3">DSM 16112</strain>
    </source>
</reference>
<dbReference type="AlphaFoldDB" id="A0A1M5AEU0"/>
<feature type="domain" description="FecR protein" evidence="1">
    <location>
        <begin position="150"/>
        <end position="245"/>
    </location>
</feature>
<dbReference type="GO" id="GO:0016989">
    <property type="term" value="F:sigma factor antagonist activity"/>
    <property type="evidence" value="ECO:0007669"/>
    <property type="project" value="TreeGrafter"/>
</dbReference>
<dbReference type="OrthoDB" id="1100567at2"/>
<dbReference type="PIRSF" id="PIRSF018266">
    <property type="entry name" value="FecR"/>
    <property type="match status" value="1"/>
</dbReference>
<protein>
    <submittedName>
        <fullName evidence="2">FecR family protein</fullName>
    </submittedName>
</protein>
<accession>A0A1M5AEU0</accession>
<proteinExistence type="predicted"/>
<dbReference type="EMBL" id="FQUZ01000017">
    <property type="protein sequence ID" value="SHF28820.1"/>
    <property type="molecule type" value="Genomic_DNA"/>
</dbReference>
<evidence type="ECO:0000313" key="2">
    <source>
        <dbReference type="EMBL" id="SHF28820.1"/>
    </source>
</evidence>